<dbReference type="Proteomes" id="UP000683246">
    <property type="component" value="Chromosome"/>
</dbReference>
<dbReference type="GO" id="GO:0003700">
    <property type="term" value="F:DNA-binding transcription factor activity"/>
    <property type="evidence" value="ECO:0007669"/>
    <property type="project" value="TreeGrafter"/>
</dbReference>
<keyword evidence="3" id="KW-0804">Transcription</keyword>
<proteinExistence type="predicted"/>
<evidence type="ECO:0000256" key="1">
    <source>
        <dbReference type="ARBA" id="ARBA00023015"/>
    </source>
</evidence>
<dbReference type="Pfam" id="PF00356">
    <property type="entry name" value="LacI"/>
    <property type="match status" value="1"/>
</dbReference>
<name>A0A8J8SIJ9_9FIRM</name>
<dbReference type="InterPro" id="IPR046335">
    <property type="entry name" value="LacI/GalR-like_sensor"/>
</dbReference>
<dbReference type="InterPro" id="IPR028082">
    <property type="entry name" value="Peripla_BP_I"/>
</dbReference>
<evidence type="ECO:0000256" key="2">
    <source>
        <dbReference type="ARBA" id="ARBA00023125"/>
    </source>
</evidence>
<gene>
    <name evidence="5" type="ORF">HZI73_20425</name>
</gene>
<keyword evidence="6" id="KW-1185">Reference proteome</keyword>
<dbReference type="Pfam" id="PF13377">
    <property type="entry name" value="Peripla_BP_3"/>
    <property type="match status" value="1"/>
</dbReference>
<evidence type="ECO:0000313" key="6">
    <source>
        <dbReference type="Proteomes" id="UP000683246"/>
    </source>
</evidence>
<dbReference type="PANTHER" id="PTHR30146:SF149">
    <property type="entry name" value="HTH-TYPE TRANSCRIPTIONAL REGULATOR EBGR"/>
    <property type="match status" value="1"/>
</dbReference>
<dbReference type="PROSITE" id="PS50932">
    <property type="entry name" value="HTH_LACI_2"/>
    <property type="match status" value="1"/>
</dbReference>
<dbReference type="KEGG" id="vpy:HZI73_20425"/>
<dbReference type="AlphaFoldDB" id="A0A8J8SIJ9"/>
<dbReference type="CDD" id="cd01544">
    <property type="entry name" value="PBP1_GalR"/>
    <property type="match status" value="1"/>
</dbReference>
<sequence>MSVTLKDIARMANVSISTVSRVINDDKAKPASKKTAEKVWAIAKEVGYVPNQHARNLIKGEGVAWERKKTKTIGCVYTSTKDSMSDPFFSYMGMGIKEQLTKDGYTLAFVMSIYDKSFEDMYQYLQKNPVDGIIVMGRFKQKTLDYLKENCDHIIYAGVNYVNAGFDEVICDSYKGASDMVDYLIKIGHSKIGYIGDGISHGEEDVVNEHRFEAYRDTLNKHGLPLVDDYIVKAKPYIQYAYDTMKAYLKGRHKNQLPSAFFCTNDMTAIGAMKAILEKGIKIPEDIAITGFDNVETSSFVNPPLTTIDVPKEELGRMAVRILIDKIEQGRQYPIRVDLPYALIIRDSCLAKK</sequence>
<dbReference type="SUPFAM" id="SSF53822">
    <property type="entry name" value="Periplasmic binding protein-like I"/>
    <property type="match status" value="1"/>
</dbReference>
<dbReference type="EMBL" id="CP058649">
    <property type="protein sequence ID" value="QUI24522.1"/>
    <property type="molecule type" value="Genomic_DNA"/>
</dbReference>
<evidence type="ECO:0000313" key="5">
    <source>
        <dbReference type="EMBL" id="QUI24522.1"/>
    </source>
</evidence>
<dbReference type="SUPFAM" id="SSF47413">
    <property type="entry name" value="lambda repressor-like DNA-binding domains"/>
    <property type="match status" value="1"/>
</dbReference>
<dbReference type="PANTHER" id="PTHR30146">
    <property type="entry name" value="LACI-RELATED TRANSCRIPTIONAL REPRESSOR"/>
    <property type="match status" value="1"/>
</dbReference>
<dbReference type="GO" id="GO:0000976">
    <property type="term" value="F:transcription cis-regulatory region binding"/>
    <property type="evidence" value="ECO:0007669"/>
    <property type="project" value="TreeGrafter"/>
</dbReference>
<dbReference type="PRINTS" id="PR00036">
    <property type="entry name" value="HTHLACI"/>
</dbReference>
<dbReference type="InterPro" id="IPR010982">
    <property type="entry name" value="Lambda_DNA-bd_dom_sf"/>
</dbReference>
<protein>
    <submittedName>
        <fullName evidence="5">LacI family DNA-binding transcriptional regulator</fullName>
    </submittedName>
</protein>
<dbReference type="SMART" id="SM00354">
    <property type="entry name" value="HTH_LACI"/>
    <property type="match status" value="1"/>
</dbReference>
<dbReference type="CDD" id="cd01392">
    <property type="entry name" value="HTH_LacI"/>
    <property type="match status" value="1"/>
</dbReference>
<dbReference type="Gene3D" id="3.40.50.2300">
    <property type="match status" value="2"/>
</dbReference>
<dbReference type="Gene3D" id="1.10.260.40">
    <property type="entry name" value="lambda repressor-like DNA-binding domains"/>
    <property type="match status" value="1"/>
</dbReference>
<dbReference type="PROSITE" id="PS00356">
    <property type="entry name" value="HTH_LACI_1"/>
    <property type="match status" value="1"/>
</dbReference>
<keyword evidence="1" id="KW-0805">Transcription regulation</keyword>
<dbReference type="InterPro" id="IPR000843">
    <property type="entry name" value="HTH_LacI"/>
</dbReference>
<reference evidence="5" key="1">
    <citation type="submission" date="2020-07" db="EMBL/GenBank/DDBJ databases">
        <title>Vallitalea pronyensis genome.</title>
        <authorList>
            <person name="Postec A."/>
        </authorList>
    </citation>
    <scope>NUCLEOTIDE SEQUENCE</scope>
    <source>
        <strain evidence="5">FatNI3</strain>
    </source>
</reference>
<feature type="domain" description="HTH lacI-type" evidence="4">
    <location>
        <begin position="3"/>
        <end position="59"/>
    </location>
</feature>
<dbReference type="RefSeq" id="WP_212695213.1">
    <property type="nucleotide sequence ID" value="NZ_CP058649.1"/>
</dbReference>
<evidence type="ECO:0000256" key="3">
    <source>
        <dbReference type="ARBA" id="ARBA00023163"/>
    </source>
</evidence>
<accession>A0A8J8SIJ9</accession>
<keyword evidence="2 5" id="KW-0238">DNA-binding</keyword>
<evidence type="ECO:0000259" key="4">
    <source>
        <dbReference type="PROSITE" id="PS50932"/>
    </source>
</evidence>
<organism evidence="5 6">
    <name type="scientific">Vallitalea pronyensis</name>
    <dbReference type="NCBI Taxonomy" id="1348613"/>
    <lineage>
        <taxon>Bacteria</taxon>
        <taxon>Bacillati</taxon>
        <taxon>Bacillota</taxon>
        <taxon>Clostridia</taxon>
        <taxon>Lachnospirales</taxon>
        <taxon>Vallitaleaceae</taxon>
        <taxon>Vallitalea</taxon>
    </lineage>
</organism>